<feature type="transmembrane region" description="Helical" evidence="6">
    <location>
        <begin position="257"/>
        <end position="279"/>
    </location>
</feature>
<organism evidence="8 9">
    <name type="scientific">Plectus sambesii</name>
    <dbReference type="NCBI Taxonomy" id="2011161"/>
    <lineage>
        <taxon>Eukaryota</taxon>
        <taxon>Metazoa</taxon>
        <taxon>Ecdysozoa</taxon>
        <taxon>Nematoda</taxon>
        <taxon>Chromadorea</taxon>
        <taxon>Plectida</taxon>
        <taxon>Plectina</taxon>
        <taxon>Plectoidea</taxon>
        <taxon>Plectidae</taxon>
        <taxon>Plectus</taxon>
    </lineage>
</organism>
<keyword evidence="2 6" id="KW-0812">Transmembrane</keyword>
<feature type="region of interest" description="Disordered" evidence="5">
    <location>
        <begin position="425"/>
        <end position="450"/>
    </location>
</feature>
<name>A0A914VW96_9BILA</name>
<dbReference type="PANTHER" id="PTHR46641">
    <property type="entry name" value="FMRFAMIDE RECEPTOR-RELATED"/>
    <property type="match status" value="1"/>
</dbReference>
<evidence type="ECO:0000256" key="5">
    <source>
        <dbReference type="SAM" id="MobiDB-lite"/>
    </source>
</evidence>
<protein>
    <submittedName>
        <fullName evidence="9">G-protein coupled receptors family 1 profile domain-containing protein</fullName>
    </submittedName>
</protein>
<dbReference type="PROSITE" id="PS50262">
    <property type="entry name" value="G_PROTEIN_RECEP_F1_2"/>
    <property type="match status" value="1"/>
</dbReference>
<dbReference type="InterPro" id="IPR052954">
    <property type="entry name" value="GPCR-Ligand_Int"/>
</dbReference>
<dbReference type="InterPro" id="IPR017452">
    <property type="entry name" value="GPCR_Rhodpsn_7TM"/>
</dbReference>
<evidence type="ECO:0000256" key="6">
    <source>
        <dbReference type="SAM" id="Phobius"/>
    </source>
</evidence>
<feature type="transmembrane region" description="Helical" evidence="6">
    <location>
        <begin position="203"/>
        <end position="222"/>
    </location>
</feature>
<evidence type="ECO:0000256" key="1">
    <source>
        <dbReference type="ARBA" id="ARBA00004370"/>
    </source>
</evidence>
<reference evidence="9" key="1">
    <citation type="submission" date="2022-11" db="UniProtKB">
        <authorList>
            <consortium name="WormBaseParasite"/>
        </authorList>
    </citation>
    <scope>IDENTIFICATION</scope>
</reference>
<dbReference type="PANTHER" id="PTHR46641:SF18">
    <property type="entry name" value="G-PROTEIN COUPLED RECEPTORS FAMILY 1 PROFILE DOMAIN-CONTAINING PROTEIN"/>
    <property type="match status" value="1"/>
</dbReference>
<sequence length="450" mass="50938">MTPAHRQDRSTLMRQRDIRFRGLEALCRREYAGCVLNMSDLPGMLEPHCSNDSEFASNCCQTTLQGNVEHSLFLYLYPLLLGLSIVGNVANIIMYRHPFLRDSTTVRMLLARAVANVLFSCSLCPNFVYALHHAKDAAPHIFGYIVTENDSTEIFYWRTLKYVGFTSNVLNTVSVWLTVAVTAEHFTLVAWPIHAKMWFSMRTVHFLIASTTPLAALLHSIYLTRRVVQKSVCPMESSVVSFRYLSTSEPESSYEKVYYYLTAILINVGPLLMLLWCSMGVTRALMCLGKFRTNNQQKQCVIRLALATTACHLVFEFPSAFVLVVSAIFMAAETMPPLLYELLPTAIGIANFLTIFNASLPFLLYNVCSKRYRRLSLLIFCHKTGLYKMPLSEVRLFEKGKRQTSTVSMSMDHLNARTIASRRNFDEPGTPRSCQTLLLPPSPQPVTDPC</sequence>
<dbReference type="SUPFAM" id="SSF81321">
    <property type="entry name" value="Family A G protein-coupled receptor-like"/>
    <property type="match status" value="1"/>
</dbReference>
<accession>A0A914VW96</accession>
<dbReference type="Gene3D" id="1.20.1070.10">
    <property type="entry name" value="Rhodopsin 7-helix transmembrane proteins"/>
    <property type="match status" value="1"/>
</dbReference>
<feature type="domain" description="G-protein coupled receptors family 1 profile" evidence="7">
    <location>
        <begin position="87"/>
        <end position="365"/>
    </location>
</feature>
<dbReference type="InterPro" id="IPR019427">
    <property type="entry name" value="7TM_GPCR_serpentine_rcpt_Srw"/>
</dbReference>
<feature type="compositionally biased region" description="Pro residues" evidence="5">
    <location>
        <begin position="440"/>
        <end position="450"/>
    </location>
</feature>
<evidence type="ECO:0000256" key="3">
    <source>
        <dbReference type="ARBA" id="ARBA00022989"/>
    </source>
</evidence>
<keyword evidence="8" id="KW-1185">Reference proteome</keyword>
<proteinExistence type="predicted"/>
<dbReference type="Pfam" id="PF10324">
    <property type="entry name" value="7TM_GPCR_Srw"/>
    <property type="match status" value="1"/>
</dbReference>
<keyword evidence="3 6" id="KW-1133">Transmembrane helix</keyword>
<evidence type="ECO:0000259" key="7">
    <source>
        <dbReference type="PROSITE" id="PS50262"/>
    </source>
</evidence>
<feature type="transmembrane region" description="Helical" evidence="6">
    <location>
        <begin position="300"/>
        <end position="330"/>
    </location>
</feature>
<feature type="transmembrane region" description="Helical" evidence="6">
    <location>
        <begin position="113"/>
        <end position="132"/>
    </location>
</feature>
<evidence type="ECO:0000256" key="2">
    <source>
        <dbReference type="ARBA" id="ARBA00022692"/>
    </source>
</evidence>
<evidence type="ECO:0000313" key="9">
    <source>
        <dbReference type="WBParaSite" id="PSAMB.scaffold26size110003.g630.t1"/>
    </source>
</evidence>
<dbReference type="CDD" id="cd14978">
    <property type="entry name" value="7tmA_FMRFamide_R-like"/>
    <property type="match status" value="1"/>
</dbReference>
<dbReference type="GO" id="GO:0008528">
    <property type="term" value="F:G protein-coupled peptide receptor activity"/>
    <property type="evidence" value="ECO:0007669"/>
    <property type="project" value="InterPro"/>
</dbReference>
<keyword evidence="4 6" id="KW-0472">Membrane</keyword>
<comment type="subcellular location">
    <subcellularLocation>
        <location evidence="1">Membrane</location>
    </subcellularLocation>
</comment>
<evidence type="ECO:0000313" key="8">
    <source>
        <dbReference type="Proteomes" id="UP000887566"/>
    </source>
</evidence>
<feature type="transmembrane region" description="Helical" evidence="6">
    <location>
        <begin position="72"/>
        <end position="93"/>
    </location>
</feature>
<dbReference type="AlphaFoldDB" id="A0A914VW96"/>
<dbReference type="Proteomes" id="UP000887566">
    <property type="component" value="Unplaced"/>
</dbReference>
<feature type="transmembrane region" description="Helical" evidence="6">
    <location>
        <begin position="342"/>
        <end position="365"/>
    </location>
</feature>
<dbReference type="GO" id="GO:0016020">
    <property type="term" value="C:membrane"/>
    <property type="evidence" value="ECO:0007669"/>
    <property type="project" value="UniProtKB-SubCell"/>
</dbReference>
<evidence type="ECO:0000256" key="4">
    <source>
        <dbReference type="ARBA" id="ARBA00023136"/>
    </source>
</evidence>
<dbReference type="WBParaSite" id="PSAMB.scaffold26size110003.g630.t1">
    <property type="protein sequence ID" value="PSAMB.scaffold26size110003.g630.t1"/>
    <property type="gene ID" value="PSAMB.scaffold26size110003.g630"/>
</dbReference>